<dbReference type="PANTHER" id="PTHR23024:SF546">
    <property type="entry name" value="CARBOXYLESTERASE 120-RELATED"/>
    <property type="match status" value="1"/>
</dbReference>
<feature type="compositionally biased region" description="Low complexity" evidence="2">
    <location>
        <begin position="54"/>
        <end position="65"/>
    </location>
</feature>
<dbReference type="GO" id="GO:0016787">
    <property type="term" value="F:hydrolase activity"/>
    <property type="evidence" value="ECO:0007669"/>
    <property type="project" value="InterPro"/>
</dbReference>
<dbReference type="STRING" id="981085.W9S1B3"/>
<dbReference type="SUPFAM" id="SSF53474">
    <property type="entry name" value="alpha/beta-Hydrolases"/>
    <property type="match status" value="1"/>
</dbReference>
<dbReference type="PANTHER" id="PTHR23024">
    <property type="entry name" value="ARYLACETAMIDE DEACETYLASE"/>
    <property type="match status" value="1"/>
</dbReference>
<dbReference type="eggNOG" id="KOG1515">
    <property type="taxonomic scope" value="Eukaryota"/>
</dbReference>
<name>W9S1B3_9ROSA</name>
<dbReference type="InterPro" id="IPR029058">
    <property type="entry name" value="AB_hydrolase_fold"/>
</dbReference>
<reference evidence="5" key="1">
    <citation type="submission" date="2013-01" db="EMBL/GenBank/DDBJ databases">
        <title>Draft Genome Sequence of a Mulberry Tree, Morus notabilis C.K. Schneid.</title>
        <authorList>
            <person name="He N."/>
            <person name="Zhao S."/>
        </authorList>
    </citation>
    <scope>NUCLEOTIDE SEQUENCE</scope>
</reference>
<keyword evidence="5" id="KW-1185">Reference proteome</keyword>
<sequence>MDSFGYSGIPVDAQHNMEEGKFLTNEFITHESTNISPSGRTRGHGRNGGGCGEAASASATTSASVATSRRKCKRTSIILGINCSDQYPTIKEKIFAFDIINLNLDNNNISPTKQTYSSQLHNIHTKTQQSLISFSQTSSSSSNHQLSLQCPWIKRHVVNNPIPQSIHTRYSNLKLNDDGTITRLHEYSPETPASSDPTLAPLALSKDTPLNQSKNTVVRLFIPRKALDSSPPSRLPLIVYFHGGGFILYRASSTMYHDYVVNLAAELRAVVASVDYRRVPVHLFRRRTTMPRKLFTGLEPPETTR</sequence>
<dbReference type="Pfam" id="PF07859">
    <property type="entry name" value="Abhydrolase_3"/>
    <property type="match status" value="1"/>
</dbReference>
<feature type="domain" description="Alpha/beta hydrolase fold-3" evidence="3">
    <location>
        <begin position="238"/>
        <end position="284"/>
    </location>
</feature>
<dbReference type="InterPro" id="IPR050466">
    <property type="entry name" value="Carboxylest/Gibb_receptor"/>
</dbReference>
<feature type="region of interest" description="Disordered" evidence="2">
    <location>
        <begin position="32"/>
        <end position="65"/>
    </location>
</feature>
<dbReference type="Proteomes" id="UP000030645">
    <property type="component" value="Unassembled WGS sequence"/>
</dbReference>
<evidence type="ECO:0000313" key="5">
    <source>
        <dbReference type="Proteomes" id="UP000030645"/>
    </source>
</evidence>
<dbReference type="AlphaFoldDB" id="W9S1B3"/>
<accession>W9S1B3</accession>
<protein>
    <submittedName>
        <fullName evidence="4">Carboxylesterase 1</fullName>
    </submittedName>
</protein>
<evidence type="ECO:0000313" key="4">
    <source>
        <dbReference type="EMBL" id="EXC20858.1"/>
    </source>
</evidence>
<evidence type="ECO:0000259" key="3">
    <source>
        <dbReference type="Pfam" id="PF07859"/>
    </source>
</evidence>
<evidence type="ECO:0000256" key="2">
    <source>
        <dbReference type="SAM" id="MobiDB-lite"/>
    </source>
</evidence>
<gene>
    <name evidence="4" type="ORF">L484_012933</name>
</gene>
<comment type="similarity">
    <text evidence="1">Belongs to the 'GDXG' lipolytic enzyme family.</text>
</comment>
<proteinExistence type="inferred from homology"/>
<dbReference type="Gene3D" id="3.40.50.1820">
    <property type="entry name" value="alpha/beta hydrolase"/>
    <property type="match status" value="1"/>
</dbReference>
<evidence type="ECO:0000256" key="1">
    <source>
        <dbReference type="ARBA" id="ARBA00010515"/>
    </source>
</evidence>
<organism evidence="4 5">
    <name type="scientific">Morus notabilis</name>
    <dbReference type="NCBI Taxonomy" id="981085"/>
    <lineage>
        <taxon>Eukaryota</taxon>
        <taxon>Viridiplantae</taxon>
        <taxon>Streptophyta</taxon>
        <taxon>Embryophyta</taxon>
        <taxon>Tracheophyta</taxon>
        <taxon>Spermatophyta</taxon>
        <taxon>Magnoliopsida</taxon>
        <taxon>eudicotyledons</taxon>
        <taxon>Gunneridae</taxon>
        <taxon>Pentapetalae</taxon>
        <taxon>rosids</taxon>
        <taxon>fabids</taxon>
        <taxon>Rosales</taxon>
        <taxon>Moraceae</taxon>
        <taxon>Moreae</taxon>
        <taxon>Morus</taxon>
    </lineage>
</organism>
<dbReference type="InterPro" id="IPR013094">
    <property type="entry name" value="AB_hydrolase_3"/>
</dbReference>
<dbReference type="EMBL" id="KE345922">
    <property type="protein sequence ID" value="EXC20858.1"/>
    <property type="molecule type" value="Genomic_DNA"/>
</dbReference>